<proteinExistence type="inferred from homology"/>
<organism evidence="7">
    <name type="scientific">Streptomyces sp. NBC_00003</name>
    <dbReference type="NCBI Taxonomy" id="2903608"/>
    <lineage>
        <taxon>Bacteria</taxon>
        <taxon>Bacillati</taxon>
        <taxon>Actinomycetota</taxon>
        <taxon>Actinomycetes</taxon>
        <taxon>Kitasatosporales</taxon>
        <taxon>Streptomycetaceae</taxon>
        <taxon>Streptomyces</taxon>
    </lineage>
</organism>
<dbReference type="InterPro" id="IPR001128">
    <property type="entry name" value="Cyt_P450"/>
</dbReference>
<dbReference type="GO" id="GO:0008395">
    <property type="term" value="F:steroid hydroxylase activity"/>
    <property type="evidence" value="ECO:0007669"/>
    <property type="project" value="TreeGrafter"/>
</dbReference>
<evidence type="ECO:0000256" key="6">
    <source>
        <dbReference type="ARBA" id="ARBA00023033"/>
    </source>
</evidence>
<name>A0AAU2UWV7_9ACTN</name>
<dbReference type="FunFam" id="1.10.630.10:FF:000018">
    <property type="entry name" value="Cytochrome P450 monooxygenase"/>
    <property type="match status" value="1"/>
</dbReference>
<evidence type="ECO:0000256" key="1">
    <source>
        <dbReference type="ARBA" id="ARBA00010617"/>
    </source>
</evidence>
<evidence type="ECO:0000256" key="4">
    <source>
        <dbReference type="ARBA" id="ARBA00023002"/>
    </source>
</evidence>
<dbReference type="InterPro" id="IPR002397">
    <property type="entry name" value="Cyt_P450_B"/>
</dbReference>
<protein>
    <submittedName>
        <fullName evidence="7">Cytochrome P450</fullName>
    </submittedName>
</protein>
<dbReference type="InterPro" id="IPR036396">
    <property type="entry name" value="Cyt_P450_sf"/>
</dbReference>
<reference evidence="7" key="1">
    <citation type="submission" date="2022-10" db="EMBL/GenBank/DDBJ databases">
        <title>The complete genomes of actinobacterial strains from the NBC collection.</title>
        <authorList>
            <person name="Joergensen T.S."/>
            <person name="Alvarez Arevalo M."/>
            <person name="Sterndorff E.B."/>
            <person name="Faurdal D."/>
            <person name="Vuksanovic O."/>
            <person name="Mourched A.-S."/>
            <person name="Charusanti P."/>
            <person name="Shaw S."/>
            <person name="Blin K."/>
            <person name="Weber T."/>
        </authorList>
    </citation>
    <scope>NUCLEOTIDE SEQUENCE</scope>
    <source>
        <strain evidence="7">NBC_00003</strain>
    </source>
</reference>
<dbReference type="GO" id="GO:0020037">
    <property type="term" value="F:heme binding"/>
    <property type="evidence" value="ECO:0007669"/>
    <property type="project" value="InterPro"/>
</dbReference>
<dbReference type="SUPFAM" id="SSF48264">
    <property type="entry name" value="Cytochrome P450"/>
    <property type="match status" value="1"/>
</dbReference>
<dbReference type="GO" id="GO:0006707">
    <property type="term" value="P:cholesterol catabolic process"/>
    <property type="evidence" value="ECO:0007669"/>
    <property type="project" value="TreeGrafter"/>
</dbReference>
<evidence type="ECO:0000256" key="2">
    <source>
        <dbReference type="ARBA" id="ARBA00022617"/>
    </source>
</evidence>
<keyword evidence="6" id="KW-0503">Monooxygenase</keyword>
<dbReference type="GO" id="GO:0005506">
    <property type="term" value="F:iron ion binding"/>
    <property type="evidence" value="ECO:0007669"/>
    <property type="project" value="InterPro"/>
</dbReference>
<accession>A0AAU2UWV7</accession>
<dbReference type="PRINTS" id="PR00359">
    <property type="entry name" value="BP450"/>
</dbReference>
<dbReference type="GO" id="GO:0036199">
    <property type="term" value="F:cholest-4-en-3-one 26-monooxygenase activity"/>
    <property type="evidence" value="ECO:0007669"/>
    <property type="project" value="TreeGrafter"/>
</dbReference>
<comment type="similarity">
    <text evidence="1">Belongs to the cytochrome P450 family.</text>
</comment>
<keyword evidence="2" id="KW-0349">Heme</keyword>
<keyword evidence="4" id="KW-0560">Oxidoreductase</keyword>
<dbReference type="PANTHER" id="PTHR46696">
    <property type="entry name" value="P450, PUTATIVE (EUROFUNG)-RELATED"/>
    <property type="match status" value="1"/>
</dbReference>
<dbReference type="CDD" id="cd11033">
    <property type="entry name" value="CYP142-like"/>
    <property type="match status" value="1"/>
</dbReference>
<dbReference type="Pfam" id="PF00067">
    <property type="entry name" value="p450"/>
    <property type="match status" value="1"/>
</dbReference>
<dbReference type="EMBL" id="CP108318">
    <property type="protein sequence ID" value="WTW59586.1"/>
    <property type="molecule type" value="Genomic_DNA"/>
</dbReference>
<dbReference type="PANTHER" id="PTHR46696:SF4">
    <property type="entry name" value="BIOTIN BIOSYNTHESIS CYTOCHROME P450"/>
    <property type="match status" value="1"/>
</dbReference>
<dbReference type="Gene3D" id="1.10.630.10">
    <property type="entry name" value="Cytochrome P450"/>
    <property type="match status" value="1"/>
</dbReference>
<evidence type="ECO:0000256" key="5">
    <source>
        <dbReference type="ARBA" id="ARBA00023004"/>
    </source>
</evidence>
<evidence type="ECO:0000313" key="7">
    <source>
        <dbReference type="EMBL" id="WTW59586.1"/>
    </source>
</evidence>
<sequence length="426" mass="48603">MAEASPAAYDPIPLDDVDLADLDLFTDGVTPWRMFHTLRHLDPVHWQPEPAPNSGFWAVTRHEDIVRVDRDADTFTSTRFVNLEELDDDQIKKRASILELDGARHRALRGLLQRQFGQNVISGYADFLRGLTARTLDSALTRTAFDFVEHVSADFPINVLARLLDVPPEDNRRLIDWGNRIIGHTDPDYAVVLLDSAESEQYRDLPFRSPASIEVFEYGRELARRRRGGRGTDLVSRLVNETPRDRVPLSAQDFDNYFLLLVVAGNETTRHAISHTMLALIQHPEQLDRLRREPALIPAAVEEFLRWASPVYHFRRTATRDVELGGKRIREGDKVVMWYASGNRDERVFTDPYAFDVTRADNDHVTFGKGSPHLCLGNLLARTEVRIMFEELIPRIADIRLTGEVPRVRSNFVNGIKRLPVEVTPA</sequence>
<gene>
    <name evidence="7" type="ORF">OG549_02365</name>
</gene>
<dbReference type="AlphaFoldDB" id="A0AAU2UWV7"/>
<keyword evidence="5" id="KW-0408">Iron</keyword>
<evidence type="ECO:0000256" key="3">
    <source>
        <dbReference type="ARBA" id="ARBA00022723"/>
    </source>
</evidence>
<keyword evidence="3" id="KW-0479">Metal-binding</keyword>